<protein>
    <submittedName>
        <fullName evidence="7">IclR family transcriptional regulator</fullName>
    </submittedName>
</protein>
<dbReference type="Gene3D" id="1.10.10.10">
    <property type="entry name" value="Winged helix-like DNA-binding domain superfamily/Winged helix DNA-binding domain"/>
    <property type="match status" value="1"/>
</dbReference>
<keyword evidence="1" id="KW-0805">Transcription regulation</keyword>
<feature type="region of interest" description="Disordered" evidence="4">
    <location>
        <begin position="1"/>
        <end position="26"/>
    </location>
</feature>
<organism evidence="7 8">
    <name type="scientific">Methylobrevis albus</name>
    <dbReference type="NCBI Taxonomy" id="2793297"/>
    <lineage>
        <taxon>Bacteria</taxon>
        <taxon>Pseudomonadati</taxon>
        <taxon>Pseudomonadota</taxon>
        <taxon>Alphaproteobacteria</taxon>
        <taxon>Hyphomicrobiales</taxon>
        <taxon>Pleomorphomonadaceae</taxon>
        <taxon>Methylobrevis</taxon>
    </lineage>
</organism>
<proteinExistence type="predicted"/>
<evidence type="ECO:0000256" key="3">
    <source>
        <dbReference type="ARBA" id="ARBA00023163"/>
    </source>
</evidence>
<evidence type="ECO:0000256" key="2">
    <source>
        <dbReference type="ARBA" id="ARBA00023125"/>
    </source>
</evidence>
<dbReference type="Proteomes" id="UP000631694">
    <property type="component" value="Unassembled WGS sequence"/>
</dbReference>
<name>A0A931I390_9HYPH</name>
<dbReference type="Pfam" id="PF09339">
    <property type="entry name" value="HTH_IclR"/>
    <property type="match status" value="1"/>
</dbReference>
<dbReference type="PROSITE" id="PS51078">
    <property type="entry name" value="ICLR_ED"/>
    <property type="match status" value="1"/>
</dbReference>
<dbReference type="EMBL" id="JADZLT010000049">
    <property type="protein sequence ID" value="MBH0238078.1"/>
    <property type="molecule type" value="Genomic_DNA"/>
</dbReference>
<dbReference type="Pfam" id="PF01614">
    <property type="entry name" value="IclR_C"/>
    <property type="match status" value="1"/>
</dbReference>
<evidence type="ECO:0000313" key="7">
    <source>
        <dbReference type="EMBL" id="MBH0238078.1"/>
    </source>
</evidence>
<reference evidence="7" key="1">
    <citation type="submission" date="2020-12" db="EMBL/GenBank/DDBJ databases">
        <title>Methylobrevis albus sp. nov., isolated from fresh water lack sediment.</title>
        <authorList>
            <person name="Zou Q."/>
        </authorList>
    </citation>
    <scope>NUCLEOTIDE SEQUENCE</scope>
    <source>
        <strain evidence="7">L22</strain>
    </source>
</reference>
<dbReference type="InterPro" id="IPR014757">
    <property type="entry name" value="Tscrpt_reg_IclR_C"/>
</dbReference>
<dbReference type="SUPFAM" id="SSF46785">
    <property type="entry name" value="Winged helix' DNA-binding domain"/>
    <property type="match status" value="1"/>
</dbReference>
<keyword evidence="8" id="KW-1185">Reference proteome</keyword>
<keyword evidence="3" id="KW-0804">Transcription</keyword>
<dbReference type="GO" id="GO:0003700">
    <property type="term" value="F:DNA-binding transcription factor activity"/>
    <property type="evidence" value="ECO:0007669"/>
    <property type="project" value="TreeGrafter"/>
</dbReference>
<evidence type="ECO:0000259" key="6">
    <source>
        <dbReference type="PROSITE" id="PS51078"/>
    </source>
</evidence>
<dbReference type="RefSeq" id="WP_197311119.1">
    <property type="nucleotide sequence ID" value="NZ_JADZLT010000049.1"/>
</dbReference>
<dbReference type="AlphaFoldDB" id="A0A931I390"/>
<dbReference type="InterPro" id="IPR005471">
    <property type="entry name" value="Tscrpt_reg_IclR_N"/>
</dbReference>
<accession>A0A931I390</accession>
<dbReference type="InterPro" id="IPR036390">
    <property type="entry name" value="WH_DNA-bd_sf"/>
</dbReference>
<dbReference type="PANTHER" id="PTHR30136:SF24">
    <property type="entry name" value="HTH-TYPE TRANSCRIPTIONAL REPRESSOR ALLR"/>
    <property type="match status" value="1"/>
</dbReference>
<dbReference type="GO" id="GO:0045892">
    <property type="term" value="P:negative regulation of DNA-templated transcription"/>
    <property type="evidence" value="ECO:0007669"/>
    <property type="project" value="TreeGrafter"/>
</dbReference>
<dbReference type="InterPro" id="IPR029016">
    <property type="entry name" value="GAF-like_dom_sf"/>
</dbReference>
<evidence type="ECO:0000256" key="4">
    <source>
        <dbReference type="SAM" id="MobiDB-lite"/>
    </source>
</evidence>
<feature type="domain" description="HTH iclR-type" evidence="5">
    <location>
        <begin position="30"/>
        <end position="92"/>
    </location>
</feature>
<dbReference type="SMART" id="SM00346">
    <property type="entry name" value="HTH_ICLR"/>
    <property type="match status" value="1"/>
</dbReference>
<evidence type="ECO:0000259" key="5">
    <source>
        <dbReference type="PROSITE" id="PS51077"/>
    </source>
</evidence>
<dbReference type="PANTHER" id="PTHR30136">
    <property type="entry name" value="HELIX-TURN-HELIX TRANSCRIPTIONAL REGULATOR, ICLR FAMILY"/>
    <property type="match status" value="1"/>
</dbReference>
<dbReference type="InterPro" id="IPR050707">
    <property type="entry name" value="HTH_MetabolicPath_Reg"/>
</dbReference>
<evidence type="ECO:0000313" key="8">
    <source>
        <dbReference type="Proteomes" id="UP000631694"/>
    </source>
</evidence>
<keyword evidence="2" id="KW-0238">DNA-binding</keyword>
<dbReference type="SUPFAM" id="SSF55781">
    <property type="entry name" value="GAF domain-like"/>
    <property type="match status" value="1"/>
</dbReference>
<dbReference type="InterPro" id="IPR036388">
    <property type="entry name" value="WH-like_DNA-bd_sf"/>
</dbReference>
<gene>
    <name evidence="7" type="ORF">I5731_09620</name>
</gene>
<sequence>MSVNAKDGASIGLGPDTAAEDGAAPEADRIGPLGRALALLDVFAAAGRPLRFADVHRASPLPKATLHRLLHQLEAEGMLMREPGGQHWRLGLRLIRLAHAAWEGASLVEAARPVLDRLAAELGATIHLAALDGSDVLYLDKRHAGPSLRLFSRPGRVGPAYCTGVGKAMLAALPAPARAAAVARQRFERHTPHTITSQGRLDQELAQIAARGHAVDDEEHEAGVVCVAAPIVGARGTLLGALSVTTTTRLLPLAELERHAPTLRSAAAEIARAADMQLIGS</sequence>
<evidence type="ECO:0000256" key="1">
    <source>
        <dbReference type="ARBA" id="ARBA00023015"/>
    </source>
</evidence>
<feature type="domain" description="IclR-ED" evidence="6">
    <location>
        <begin position="93"/>
        <end position="276"/>
    </location>
</feature>
<dbReference type="GO" id="GO:0003677">
    <property type="term" value="F:DNA binding"/>
    <property type="evidence" value="ECO:0007669"/>
    <property type="project" value="UniProtKB-KW"/>
</dbReference>
<dbReference type="Gene3D" id="3.30.450.40">
    <property type="match status" value="1"/>
</dbReference>
<dbReference type="PROSITE" id="PS51077">
    <property type="entry name" value="HTH_ICLR"/>
    <property type="match status" value="1"/>
</dbReference>
<comment type="caution">
    <text evidence="7">The sequence shown here is derived from an EMBL/GenBank/DDBJ whole genome shotgun (WGS) entry which is preliminary data.</text>
</comment>